<dbReference type="SUPFAM" id="SSF51197">
    <property type="entry name" value="Clavaminate synthase-like"/>
    <property type="match status" value="1"/>
</dbReference>
<proteinExistence type="predicted"/>
<dbReference type="KEGG" id="nde:NIDE1135"/>
<organism evidence="1 2">
    <name type="scientific">Nitrospira defluvii</name>
    <dbReference type="NCBI Taxonomy" id="330214"/>
    <lineage>
        <taxon>Bacteria</taxon>
        <taxon>Pseudomonadati</taxon>
        <taxon>Nitrospirota</taxon>
        <taxon>Nitrospiria</taxon>
        <taxon>Nitrospirales</taxon>
        <taxon>Nitrospiraceae</taxon>
        <taxon>Nitrospira</taxon>
    </lineage>
</organism>
<dbReference type="AlphaFoldDB" id="D8PCD5"/>
<protein>
    <recommendedName>
        <fullName evidence="3">Phytanoyl-CoA dioxygenase</fullName>
    </recommendedName>
</protein>
<keyword evidence="2" id="KW-1185">Reference proteome</keyword>
<dbReference type="Proteomes" id="UP000001660">
    <property type="component" value="Chromosome"/>
</dbReference>
<dbReference type="GO" id="GO:0016706">
    <property type="term" value="F:2-oxoglutarate-dependent dioxygenase activity"/>
    <property type="evidence" value="ECO:0007669"/>
    <property type="project" value="UniProtKB-ARBA"/>
</dbReference>
<dbReference type="STRING" id="330214.NIDE1135"/>
<sequence length="280" mass="31268">MINRRSRRVFRSIPQVVGPHGAEAVRALHTDGIFRTTVKALAQDPALFRDLARDAGMMLVGQDVQRKIRQRYNSSDMKWYVVRAIGRRAKRPPIPSSFVRFFLHPQLLSIASTYLGLQVRLNYLDVWHNIPVREGEPPISAEFWHRDHEDQRIIKVFVLLTDVDETMGPFNYVKGSQAGGEYGTLFPAIPPTGRYPKQEVLDRLINETPLPSVSCIGPAGSVILCDASGLHRGGRSLTQPRIVLVGVYTSNAGLDAARYSLPRSVGHEQLSPAAKFALYS</sequence>
<dbReference type="Pfam" id="PF05721">
    <property type="entry name" value="PhyH"/>
    <property type="match status" value="1"/>
</dbReference>
<evidence type="ECO:0000313" key="2">
    <source>
        <dbReference type="Proteomes" id="UP000001660"/>
    </source>
</evidence>
<dbReference type="Gene3D" id="2.60.120.620">
    <property type="entry name" value="q2cbj1_9rhob like domain"/>
    <property type="match status" value="1"/>
</dbReference>
<evidence type="ECO:0008006" key="3">
    <source>
        <dbReference type="Google" id="ProtNLM"/>
    </source>
</evidence>
<dbReference type="eggNOG" id="ENOG5033MUV">
    <property type="taxonomic scope" value="Bacteria"/>
</dbReference>
<accession>D8PCD5</accession>
<dbReference type="HOGENOM" id="CLU_992832_0_0_0"/>
<dbReference type="EMBL" id="FP929003">
    <property type="protein sequence ID" value="CBK40894.1"/>
    <property type="molecule type" value="Genomic_DNA"/>
</dbReference>
<dbReference type="InterPro" id="IPR008775">
    <property type="entry name" value="Phytyl_CoA_dOase-like"/>
</dbReference>
<gene>
    <name evidence="1" type="ORF">NIDE1135</name>
</gene>
<evidence type="ECO:0000313" key="1">
    <source>
        <dbReference type="EMBL" id="CBK40894.1"/>
    </source>
</evidence>
<name>D8PCD5_9BACT</name>
<reference evidence="1 2" key="1">
    <citation type="journal article" date="2010" name="Proc. Natl. Acad. Sci. U.S.A.">
        <title>A Nitrospira metagenome illuminates the physiology and evolution of globally important nitrite-oxidizing bacteria.</title>
        <authorList>
            <person name="Lucker S."/>
            <person name="Wagner M."/>
            <person name="Maixner F."/>
            <person name="Pelletier E."/>
            <person name="Koch H."/>
            <person name="Vacherie B."/>
            <person name="Rattei T."/>
            <person name="Sinninghe Damste J."/>
            <person name="Spieck E."/>
            <person name="Le Paslier D."/>
            <person name="Daims H."/>
        </authorList>
    </citation>
    <scope>NUCLEOTIDE SEQUENCE [LARGE SCALE GENOMIC DNA]</scope>
</reference>